<dbReference type="FunFam" id="1.10.287.950:FF:000001">
    <property type="entry name" value="Methyl-accepting chemotaxis sensory transducer"/>
    <property type="match status" value="1"/>
</dbReference>
<keyword evidence="2 8" id="KW-0812">Transmembrane</keyword>
<dbReference type="EMBL" id="JPRD01000057">
    <property type="protein sequence ID" value="KIF49131.1"/>
    <property type="molecule type" value="Genomic_DNA"/>
</dbReference>
<reference evidence="11 12" key="1">
    <citation type="submission" date="2014-07" db="EMBL/GenBank/DDBJ databases">
        <title>Unique and conserved regions in Vibrio harveyi and related species in comparison with the shrimp pathogen Vibrio harveyi CAIM 1792.</title>
        <authorList>
            <person name="Espinoza-Valles I."/>
            <person name="Vora G."/>
            <person name="Leekitcharoenphon P."/>
            <person name="Ussery D."/>
            <person name="Hoj L."/>
            <person name="Gomez-Gil B."/>
        </authorList>
    </citation>
    <scope>NUCLEOTIDE SEQUENCE [LARGE SCALE GENOMIC DNA]</scope>
    <source>
        <strain evidence="12">CAIM 1854 / LMG 25443</strain>
    </source>
</reference>
<dbReference type="PROSITE" id="PS50111">
    <property type="entry name" value="CHEMOTAXIS_TRANSDUC_2"/>
    <property type="match status" value="1"/>
</dbReference>
<evidence type="ECO:0000313" key="11">
    <source>
        <dbReference type="EMBL" id="KIF49131.1"/>
    </source>
</evidence>
<sequence length="545" mass="58752">MFSNLSIKQKIVLPLSLMIVLLTLSSVLNVLTMWKQTELSDTLNEQVTPSLFTIEDAYRDLYQATSAIQGLALAQSQSEIDHHLFEYKDNAYKALPRMKKVMSLSDAGVMPHSHGSEVQKLVSTGEKWLQSYETMISKPQSQWVSYYESNKAEFEHQFGAVREQLNVVKDAIEAKQKTLKTDIAAAALRAELILEAGIAIVIIAALGMVVLLLKTVVKPINDIKEAMVQIASGEGDLSQRISINSQDEIGQLAGGFNQFVTKIQATVSQVVESANTLRQEMNNLNSLTSTIADSTVHQQRDSEAVAAAVHEMQVTSRNVSDSATEAALASQTANEELSNTNVILEQTVAAIRDLAGEIESASQVINTLDNDVSNIASVLDVIRGIAEQTNLLALNAAIEAARAGEQGRGFAVVADEVRSLASRTQKSTGEIQSMIEKLQAGAAQAVEVMQGSKTSSEDTIQSAGLATESLAEILNAIARMNEMNTHIATAAGQQSSVSDEVNSNVQGIADSSTSIVDVVSQAQQSLSMLSKQTQQLDKQVSQFRV</sequence>
<dbReference type="SMART" id="SM00283">
    <property type="entry name" value="MA"/>
    <property type="match status" value="1"/>
</dbReference>
<organism evidence="11 12">
    <name type="scientific">Vibrio owensii CAIM 1854 = LMG 25443</name>
    <dbReference type="NCBI Taxonomy" id="1229493"/>
    <lineage>
        <taxon>Bacteria</taxon>
        <taxon>Pseudomonadati</taxon>
        <taxon>Pseudomonadota</taxon>
        <taxon>Gammaproteobacteria</taxon>
        <taxon>Vibrionales</taxon>
        <taxon>Vibrionaceae</taxon>
        <taxon>Vibrio</taxon>
    </lineage>
</organism>
<feature type="domain" description="Methyl-accepting transducer" evidence="9">
    <location>
        <begin position="273"/>
        <end position="509"/>
    </location>
</feature>
<dbReference type="Gene3D" id="1.10.287.950">
    <property type="entry name" value="Methyl-accepting chemotaxis protein"/>
    <property type="match status" value="1"/>
</dbReference>
<dbReference type="Proteomes" id="UP000031586">
    <property type="component" value="Unassembled WGS sequence"/>
</dbReference>
<evidence type="ECO:0000259" key="10">
    <source>
        <dbReference type="PROSITE" id="PS50885"/>
    </source>
</evidence>
<dbReference type="GO" id="GO:0007165">
    <property type="term" value="P:signal transduction"/>
    <property type="evidence" value="ECO:0007669"/>
    <property type="project" value="UniProtKB-KW"/>
</dbReference>
<evidence type="ECO:0000313" key="12">
    <source>
        <dbReference type="Proteomes" id="UP000031586"/>
    </source>
</evidence>
<dbReference type="GO" id="GO:0004888">
    <property type="term" value="F:transmembrane signaling receptor activity"/>
    <property type="evidence" value="ECO:0007669"/>
    <property type="project" value="InterPro"/>
</dbReference>
<proteinExistence type="inferred from homology"/>
<evidence type="ECO:0000256" key="1">
    <source>
        <dbReference type="ARBA" id="ARBA00004141"/>
    </source>
</evidence>
<keyword evidence="5 7" id="KW-0807">Transducer</keyword>
<dbReference type="AlphaFoldDB" id="A0A0C1Z899"/>
<dbReference type="PROSITE" id="PS50885">
    <property type="entry name" value="HAMP"/>
    <property type="match status" value="1"/>
</dbReference>
<dbReference type="SUPFAM" id="SSF58104">
    <property type="entry name" value="Methyl-accepting chemotaxis protein (MCP) signaling domain"/>
    <property type="match status" value="1"/>
</dbReference>
<evidence type="ECO:0000259" key="9">
    <source>
        <dbReference type="PROSITE" id="PS50111"/>
    </source>
</evidence>
<gene>
    <name evidence="11" type="ORF">H735_26255</name>
</gene>
<evidence type="ECO:0000256" key="3">
    <source>
        <dbReference type="ARBA" id="ARBA00022989"/>
    </source>
</evidence>
<feature type="transmembrane region" description="Helical" evidence="8">
    <location>
        <begin position="12"/>
        <end position="31"/>
    </location>
</feature>
<dbReference type="GO" id="GO:0006935">
    <property type="term" value="P:chemotaxis"/>
    <property type="evidence" value="ECO:0007669"/>
    <property type="project" value="InterPro"/>
</dbReference>
<dbReference type="SMART" id="SM00304">
    <property type="entry name" value="HAMP"/>
    <property type="match status" value="1"/>
</dbReference>
<name>A0A0C1Z899_9VIBR</name>
<dbReference type="RefSeq" id="WP_020195660.1">
    <property type="nucleotide sequence ID" value="NZ_BAOH01000026.1"/>
</dbReference>
<dbReference type="CDD" id="cd11386">
    <property type="entry name" value="MCP_signal"/>
    <property type="match status" value="1"/>
</dbReference>
<dbReference type="PATRIC" id="fig|1229493.5.peg.4827"/>
<dbReference type="InterPro" id="IPR004090">
    <property type="entry name" value="Chemotax_Me-accpt_rcpt"/>
</dbReference>
<dbReference type="Pfam" id="PF00672">
    <property type="entry name" value="HAMP"/>
    <property type="match status" value="1"/>
</dbReference>
<evidence type="ECO:0000256" key="4">
    <source>
        <dbReference type="ARBA" id="ARBA00023136"/>
    </source>
</evidence>
<evidence type="ECO:0000256" key="5">
    <source>
        <dbReference type="ARBA" id="ARBA00023224"/>
    </source>
</evidence>
<dbReference type="PANTHER" id="PTHR32089">
    <property type="entry name" value="METHYL-ACCEPTING CHEMOTAXIS PROTEIN MCPB"/>
    <property type="match status" value="1"/>
</dbReference>
<evidence type="ECO:0000256" key="8">
    <source>
        <dbReference type="SAM" id="Phobius"/>
    </source>
</evidence>
<dbReference type="GO" id="GO:0016020">
    <property type="term" value="C:membrane"/>
    <property type="evidence" value="ECO:0007669"/>
    <property type="project" value="UniProtKB-SubCell"/>
</dbReference>
<protein>
    <submittedName>
        <fullName evidence="11">Chemotaxis protein</fullName>
    </submittedName>
</protein>
<comment type="similarity">
    <text evidence="6">Belongs to the methyl-accepting chemotaxis (MCP) protein family.</text>
</comment>
<dbReference type="CDD" id="cd06225">
    <property type="entry name" value="HAMP"/>
    <property type="match status" value="1"/>
</dbReference>
<accession>A0A0C1Z899</accession>
<evidence type="ECO:0000256" key="7">
    <source>
        <dbReference type="PROSITE-ProRule" id="PRU00284"/>
    </source>
</evidence>
<dbReference type="InterPro" id="IPR003660">
    <property type="entry name" value="HAMP_dom"/>
</dbReference>
<dbReference type="PRINTS" id="PR00260">
    <property type="entry name" value="CHEMTRNSDUCR"/>
</dbReference>
<dbReference type="Pfam" id="PF00015">
    <property type="entry name" value="MCPsignal"/>
    <property type="match status" value="1"/>
</dbReference>
<evidence type="ECO:0000256" key="2">
    <source>
        <dbReference type="ARBA" id="ARBA00022692"/>
    </source>
</evidence>
<evidence type="ECO:0000256" key="6">
    <source>
        <dbReference type="ARBA" id="ARBA00029447"/>
    </source>
</evidence>
<dbReference type="InterPro" id="IPR004089">
    <property type="entry name" value="MCPsignal_dom"/>
</dbReference>
<feature type="domain" description="HAMP" evidence="10">
    <location>
        <begin position="214"/>
        <end position="268"/>
    </location>
</feature>
<keyword evidence="3 8" id="KW-1133">Transmembrane helix</keyword>
<dbReference type="PANTHER" id="PTHR32089:SF119">
    <property type="entry name" value="METHYL-ACCEPTING CHEMOTAXIS PROTEIN CTPL"/>
    <property type="match status" value="1"/>
</dbReference>
<comment type="caution">
    <text evidence="11">The sequence shown here is derived from an EMBL/GenBank/DDBJ whole genome shotgun (WGS) entry which is preliminary data.</text>
</comment>
<comment type="subcellular location">
    <subcellularLocation>
        <location evidence="1">Membrane</location>
        <topology evidence="1">Multi-pass membrane protein</topology>
    </subcellularLocation>
</comment>
<keyword evidence="4 8" id="KW-0472">Membrane</keyword>